<evidence type="ECO:0000256" key="2">
    <source>
        <dbReference type="ARBA" id="ARBA00004651"/>
    </source>
</evidence>
<dbReference type="OrthoDB" id="9810730at2"/>
<dbReference type="GO" id="GO:0000155">
    <property type="term" value="F:phosphorelay sensor kinase activity"/>
    <property type="evidence" value="ECO:0007669"/>
    <property type="project" value="InterPro"/>
</dbReference>
<dbReference type="EMBL" id="CP026604">
    <property type="protein sequence ID" value="AWB69110.1"/>
    <property type="molecule type" value="Genomic_DNA"/>
</dbReference>
<dbReference type="EC" id="2.7.13.3" evidence="3"/>
<dbReference type="PANTHER" id="PTHR45339:SF1">
    <property type="entry name" value="HYBRID SIGNAL TRANSDUCTION HISTIDINE KINASE J"/>
    <property type="match status" value="1"/>
</dbReference>
<evidence type="ECO:0000259" key="17">
    <source>
        <dbReference type="PROSITE" id="PS50110"/>
    </source>
</evidence>
<dbReference type="InterPro" id="IPR004358">
    <property type="entry name" value="Sig_transdc_His_kin-like_C"/>
</dbReference>
<feature type="coiled-coil region" evidence="15">
    <location>
        <begin position="10"/>
        <end position="37"/>
    </location>
</feature>
<dbReference type="SUPFAM" id="SSF52172">
    <property type="entry name" value="CheY-like"/>
    <property type="match status" value="2"/>
</dbReference>
<dbReference type="CDD" id="cd17546">
    <property type="entry name" value="REC_hyHK_CKI1_RcsC-like"/>
    <property type="match status" value="1"/>
</dbReference>
<dbReference type="CDD" id="cd00156">
    <property type="entry name" value="REC"/>
    <property type="match status" value="1"/>
</dbReference>
<evidence type="ECO:0000256" key="7">
    <source>
        <dbReference type="ARBA" id="ARBA00022692"/>
    </source>
</evidence>
<dbReference type="InterPro" id="IPR001789">
    <property type="entry name" value="Sig_transdc_resp-reg_receiver"/>
</dbReference>
<accession>A0A2S0VYA4</accession>
<dbReference type="Proteomes" id="UP000244441">
    <property type="component" value="Chromosome"/>
</dbReference>
<reference evidence="18 19" key="1">
    <citation type="submission" date="2018-01" db="EMBL/GenBank/DDBJ databases">
        <title>Genome sequence of a Cantenovulum-like bacteria.</title>
        <authorList>
            <person name="Tan W.R."/>
            <person name="Lau N.-S."/>
            <person name="Go F."/>
            <person name="Amirul A.-A.A."/>
        </authorList>
    </citation>
    <scope>NUCLEOTIDE SEQUENCE [LARGE SCALE GENOMIC DNA]</scope>
    <source>
        <strain evidence="18 19">CCB-QB4</strain>
    </source>
</reference>
<dbReference type="SMART" id="SM00448">
    <property type="entry name" value="REC"/>
    <property type="match status" value="2"/>
</dbReference>
<evidence type="ECO:0000256" key="3">
    <source>
        <dbReference type="ARBA" id="ARBA00012438"/>
    </source>
</evidence>
<evidence type="ECO:0000313" key="19">
    <source>
        <dbReference type="Proteomes" id="UP000244441"/>
    </source>
</evidence>
<dbReference type="SMART" id="SM00387">
    <property type="entry name" value="HATPase_c"/>
    <property type="match status" value="1"/>
</dbReference>
<dbReference type="FunFam" id="3.30.565.10:FF:000010">
    <property type="entry name" value="Sensor histidine kinase RcsC"/>
    <property type="match status" value="1"/>
</dbReference>
<dbReference type="PROSITE" id="PS50109">
    <property type="entry name" value="HIS_KIN"/>
    <property type="match status" value="1"/>
</dbReference>
<dbReference type="CDD" id="cd16922">
    <property type="entry name" value="HATPase_EvgS-ArcB-TorS-like"/>
    <property type="match status" value="1"/>
</dbReference>
<name>A0A2S0VYA4_9ALTE</name>
<comment type="subcellular location">
    <subcellularLocation>
        <location evidence="2">Cell membrane</location>
        <topology evidence="2">Multi-pass membrane protein</topology>
    </subcellularLocation>
</comment>
<keyword evidence="19" id="KW-1185">Reference proteome</keyword>
<dbReference type="InterPro" id="IPR003661">
    <property type="entry name" value="HisK_dim/P_dom"/>
</dbReference>
<keyword evidence="11" id="KW-1133">Transmembrane helix</keyword>
<dbReference type="SMART" id="SM00388">
    <property type="entry name" value="HisKA"/>
    <property type="match status" value="1"/>
</dbReference>
<evidence type="ECO:0000256" key="5">
    <source>
        <dbReference type="ARBA" id="ARBA00022553"/>
    </source>
</evidence>
<dbReference type="InterPro" id="IPR036097">
    <property type="entry name" value="HisK_dim/P_sf"/>
</dbReference>
<dbReference type="InterPro" id="IPR003594">
    <property type="entry name" value="HATPase_dom"/>
</dbReference>
<evidence type="ECO:0000256" key="10">
    <source>
        <dbReference type="ARBA" id="ARBA00022840"/>
    </source>
</evidence>
<dbReference type="InterPro" id="IPR036890">
    <property type="entry name" value="HATPase_C_sf"/>
</dbReference>
<evidence type="ECO:0000256" key="8">
    <source>
        <dbReference type="ARBA" id="ARBA00022741"/>
    </source>
</evidence>
<evidence type="ECO:0000313" key="18">
    <source>
        <dbReference type="EMBL" id="AWB69110.1"/>
    </source>
</evidence>
<dbReference type="Gene3D" id="3.40.50.2300">
    <property type="match status" value="2"/>
</dbReference>
<protein>
    <recommendedName>
        <fullName evidence="3">histidine kinase</fullName>
        <ecNumber evidence="3">2.7.13.3</ecNumber>
    </recommendedName>
</protein>
<feature type="modified residue" description="4-aspartylphosphate" evidence="14">
    <location>
        <position position="345"/>
    </location>
</feature>
<evidence type="ECO:0000259" key="16">
    <source>
        <dbReference type="PROSITE" id="PS50109"/>
    </source>
</evidence>
<dbReference type="InterPro" id="IPR011006">
    <property type="entry name" value="CheY-like_superfamily"/>
</dbReference>
<feature type="domain" description="Response regulatory" evidence="17">
    <location>
        <begin position="294"/>
        <end position="412"/>
    </location>
</feature>
<keyword evidence="13" id="KW-0472">Membrane</keyword>
<dbReference type="PANTHER" id="PTHR45339">
    <property type="entry name" value="HYBRID SIGNAL TRANSDUCTION HISTIDINE KINASE J"/>
    <property type="match status" value="1"/>
</dbReference>
<dbReference type="CDD" id="cd00082">
    <property type="entry name" value="HisKA"/>
    <property type="match status" value="1"/>
</dbReference>
<evidence type="ECO:0000256" key="13">
    <source>
        <dbReference type="ARBA" id="ARBA00023136"/>
    </source>
</evidence>
<evidence type="ECO:0000256" key="9">
    <source>
        <dbReference type="ARBA" id="ARBA00022777"/>
    </source>
</evidence>
<keyword evidence="7" id="KW-0812">Transmembrane</keyword>
<evidence type="ECO:0000256" key="14">
    <source>
        <dbReference type="PROSITE-ProRule" id="PRU00169"/>
    </source>
</evidence>
<keyword evidence="15" id="KW-0175">Coiled coil</keyword>
<keyword evidence="5 14" id="KW-0597">Phosphoprotein</keyword>
<evidence type="ECO:0000256" key="4">
    <source>
        <dbReference type="ARBA" id="ARBA00022475"/>
    </source>
</evidence>
<feature type="domain" description="Response regulatory" evidence="17">
    <location>
        <begin position="431"/>
        <end position="549"/>
    </location>
</feature>
<sequence length="549" mass="61306">MLNDKRLALVKALDQEKNSLANKVQARTQELETAKEQAEYLAQAKSDFLANMSHEIRTPMNGVVGITELLRKTELSQQQKEYLDKISYSAEQLLVVINDILDISKIESGNLVVEQHPFSINTVVDYLKATFDILALKKNISFDVTLAPQVHPDLMGDIVRINQVLINLCSNALKFTQKGGVSVHIAANETTSFNSNTYQLIFTVKDTGIGIEKHKIDQLFEAFTQADSSTTRQFGGTGLGLSISKRLCILMGGDIQVCSQPNVGSTFVAQMTVKLNDNVIEADEYDKQFANPLDVLVIDDNPIAINVLQHQLQVHHLKPDCYLSAGDAIKAIENREKTYDVIILDWTMPIIDGQQFLNYLKNQHPNWHPVNIILTAYDTEIVRRQANKLKIDAILQKPARASVLLDTINEQFHARSTHHTNEPEPSLQGAKLLVAEDNEINQIVISQLLETQGASATLVSNGQECLDKLQQDEFDIILMDIHMPVMDGVQATKHIRAMQDSKLSSIPIIALTANVMQDDIKQYLAIGMNAHEAKPINIESLKESILRFI</sequence>
<keyword evidence="12" id="KW-0902">Two-component regulatory system</keyword>
<keyword evidence="9 18" id="KW-0418">Kinase</keyword>
<dbReference type="Pfam" id="PF02518">
    <property type="entry name" value="HATPase_c"/>
    <property type="match status" value="1"/>
</dbReference>
<evidence type="ECO:0000256" key="12">
    <source>
        <dbReference type="ARBA" id="ARBA00023012"/>
    </source>
</evidence>
<dbReference type="AlphaFoldDB" id="A0A2S0VYA4"/>
<dbReference type="PROSITE" id="PS50110">
    <property type="entry name" value="RESPONSE_REGULATORY"/>
    <property type="match status" value="2"/>
</dbReference>
<dbReference type="Pfam" id="PF00512">
    <property type="entry name" value="HisKA"/>
    <property type="match status" value="1"/>
</dbReference>
<evidence type="ECO:0000256" key="11">
    <source>
        <dbReference type="ARBA" id="ARBA00022989"/>
    </source>
</evidence>
<dbReference type="GO" id="GO:0005886">
    <property type="term" value="C:plasma membrane"/>
    <property type="evidence" value="ECO:0007669"/>
    <property type="project" value="UniProtKB-SubCell"/>
</dbReference>
<evidence type="ECO:0000256" key="15">
    <source>
        <dbReference type="SAM" id="Coils"/>
    </source>
</evidence>
<dbReference type="PRINTS" id="PR00344">
    <property type="entry name" value="BCTRLSENSOR"/>
</dbReference>
<keyword evidence="4" id="KW-1003">Cell membrane</keyword>
<dbReference type="SUPFAM" id="SSF55874">
    <property type="entry name" value="ATPase domain of HSP90 chaperone/DNA topoisomerase II/histidine kinase"/>
    <property type="match status" value="1"/>
</dbReference>
<organism evidence="18 19">
    <name type="scientific">Saccharobesus litoralis</name>
    <dbReference type="NCBI Taxonomy" id="2172099"/>
    <lineage>
        <taxon>Bacteria</taxon>
        <taxon>Pseudomonadati</taxon>
        <taxon>Pseudomonadota</taxon>
        <taxon>Gammaproteobacteria</taxon>
        <taxon>Alteromonadales</taxon>
        <taxon>Alteromonadaceae</taxon>
        <taxon>Saccharobesus</taxon>
    </lineage>
</organism>
<dbReference type="Gene3D" id="1.10.287.130">
    <property type="match status" value="1"/>
</dbReference>
<dbReference type="FunFam" id="1.10.287.130:FF:000003">
    <property type="entry name" value="Histidine kinase"/>
    <property type="match status" value="1"/>
</dbReference>
<keyword evidence="6" id="KW-0808">Transferase</keyword>
<comment type="catalytic activity">
    <reaction evidence="1">
        <text>ATP + protein L-histidine = ADP + protein N-phospho-L-histidine.</text>
        <dbReference type="EC" id="2.7.13.3"/>
    </reaction>
</comment>
<evidence type="ECO:0000256" key="6">
    <source>
        <dbReference type="ARBA" id="ARBA00022679"/>
    </source>
</evidence>
<dbReference type="Gene3D" id="3.30.565.10">
    <property type="entry name" value="Histidine kinase-like ATPase, C-terminal domain"/>
    <property type="match status" value="1"/>
</dbReference>
<feature type="modified residue" description="4-aspartylphosphate" evidence="14">
    <location>
        <position position="480"/>
    </location>
</feature>
<dbReference type="InterPro" id="IPR005467">
    <property type="entry name" value="His_kinase_dom"/>
</dbReference>
<proteinExistence type="predicted"/>
<dbReference type="Pfam" id="PF00072">
    <property type="entry name" value="Response_reg"/>
    <property type="match status" value="2"/>
</dbReference>
<evidence type="ECO:0000256" key="1">
    <source>
        <dbReference type="ARBA" id="ARBA00000085"/>
    </source>
</evidence>
<keyword evidence="10" id="KW-0067">ATP-binding</keyword>
<feature type="domain" description="Histidine kinase" evidence="16">
    <location>
        <begin position="51"/>
        <end position="275"/>
    </location>
</feature>
<gene>
    <name evidence="18" type="ORF">C2869_20465</name>
</gene>
<dbReference type="SUPFAM" id="SSF47384">
    <property type="entry name" value="Homodimeric domain of signal transducing histidine kinase"/>
    <property type="match status" value="1"/>
</dbReference>
<dbReference type="GO" id="GO:0005524">
    <property type="term" value="F:ATP binding"/>
    <property type="evidence" value="ECO:0007669"/>
    <property type="project" value="UniProtKB-KW"/>
</dbReference>
<dbReference type="KEGG" id="cate:C2869_20465"/>
<keyword evidence="8" id="KW-0547">Nucleotide-binding</keyword>